<dbReference type="SMART" id="SM01057">
    <property type="entry name" value="Carb_anhydrase"/>
    <property type="match status" value="1"/>
</dbReference>
<dbReference type="InterPro" id="IPR001148">
    <property type="entry name" value="CA_dom"/>
</dbReference>
<feature type="domain" description="Alpha-carbonic anhydrase" evidence="2">
    <location>
        <begin position="35"/>
        <end position="190"/>
    </location>
</feature>
<keyword evidence="4" id="KW-1185">Reference proteome</keyword>
<reference evidence="3 4" key="1">
    <citation type="submission" date="2023-03" db="EMBL/GenBank/DDBJ databases">
        <title>High-quality genome of Scylla paramamosain provides insights in environmental adaptation.</title>
        <authorList>
            <person name="Zhang L."/>
        </authorList>
    </citation>
    <scope>NUCLEOTIDE SEQUENCE [LARGE SCALE GENOMIC DNA]</scope>
    <source>
        <strain evidence="3">LZ_2023a</strain>
        <tissue evidence="3">Muscle</tissue>
    </source>
</reference>
<evidence type="ECO:0000313" key="4">
    <source>
        <dbReference type="Proteomes" id="UP001487740"/>
    </source>
</evidence>
<evidence type="ECO:0000259" key="2">
    <source>
        <dbReference type="PROSITE" id="PS51144"/>
    </source>
</evidence>
<evidence type="ECO:0000313" key="3">
    <source>
        <dbReference type="EMBL" id="KAK8393762.1"/>
    </source>
</evidence>
<dbReference type="InterPro" id="IPR036398">
    <property type="entry name" value="CA_dom_sf"/>
</dbReference>
<dbReference type="EMBL" id="JARAKH010000020">
    <property type="protein sequence ID" value="KAK8393762.1"/>
    <property type="molecule type" value="Genomic_DNA"/>
</dbReference>
<gene>
    <name evidence="3" type="ORF">O3P69_006821</name>
</gene>
<dbReference type="AlphaFoldDB" id="A0AAW0U162"/>
<sequence>MVPPRKVTLVVLVICLTLTSADPDPDENTTFDWSSWWSYDGISGPGFWGIINRRWRLCSDGKRQSPVDLVTSSIVFDHTLPQLTLSSHKVSDGPLHYAHTLAHAVLRWSNAARSTHTVGSEHSIQGQMFPAEYSAEHYFVHSPPPPPPHCHNQPLNARHHYPLATHDPPTDPLHWSHEALSAQQALIRSR</sequence>
<dbReference type="Gene3D" id="3.10.200.10">
    <property type="entry name" value="Alpha carbonic anhydrase"/>
    <property type="match status" value="1"/>
</dbReference>
<name>A0AAW0U162_SCYPA</name>
<dbReference type="Proteomes" id="UP001487740">
    <property type="component" value="Unassembled WGS sequence"/>
</dbReference>
<dbReference type="PROSITE" id="PS51144">
    <property type="entry name" value="ALPHA_CA_2"/>
    <property type="match status" value="1"/>
</dbReference>
<proteinExistence type="predicted"/>
<feature type="chain" id="PRO_5043452252" description="Alpha-carbonic anhydrase domain-containing protein" evidence="1">
    <location>
        <begin position="22"/>
        <end position="190"/>
    </location>
</feature>
<accession>A0AAW0U162</accession>
<keyword evidence="1" id="KW-0732">Signal</keyword>
<organism evidence="3 4">
    <name type="scientific">Scylla paramamosain</name>
    <name type="common">Mud crab</name>
    <dbReference type="NCBI Taxonomy" id="85552"/>
    <lineage>
        <taxon>Eukaryota</taxon>
        <taxon>Metazoa</taxon>
        <taxon>Ecdysozoa</taxon>
        <taxon>Arthropoda</taxon>
        <taxon>Crustacea</taxon>
        <taxon>Multicrustacea</taxon>
        <taxon>Malacostraca</taxon>
        <taxon>Eumalacostraca</taxon>
        <taxon>Eucarida</taxon>
        <taxon>Decapoda</taxon>
        <taxon>Pleocyemata</taxon>
        <taxon>Brachyura</taxon>
        <taxon>Eubrachyura</taxon>
        <taxon>Portunoidea</taxon>
        <taxon>Portunidae</taxon>
        <taxon>Portuninae</taxon>
        <taxon>Scylla</taxon>
    </lineage>
</organism>
<evidence type="ECO:0000256" key="1">
    <source>
        <dbReference type="SAM" id="SignalP"/>
    </source>
</evidence>
<feature type="signal peptide" evidence="1">
    <location>
        <begin position="1"/>
        <end position="21"/>
    </location>
</feature>
<comment type="caution">
    <text evidence="3">The sequence shown here is derived from an EMBL/GenBank/DDBJ whole genome shotgun (WGS) entry which is preliminary data.</text>
</comment>
<dbReference type="SUPFAM" id="SSF51069">
    <property type="entry name" value="Carbonic anhydrase"/>
    <property type="match status" value="1"/>
</dbReference>
<protein>
    <recommendedName>
        <fullName evidence="2">Alpha-carbonic anhydrase domain-containing protein</fullName>
    </recommendedName>
</protein>